<keyword evidence="1" id="KW-0472">Membrane</keyword>
<comment type="caution">
    <text evidence="2">The sequence shown here is derived from an EMBL/GenBank/DDBJ whole genome shotgun (WGS) entry which is preliminary data.</text>
</comment>
<sequence>MCQGTSQKDHLIYTAEQEIVTLCAICLSSFHILNSILYIIF</sequence>
<keyword evidence="1" id="KW-1133">Transmembrane helix</keyword>
<evidence type="ECO:0000313" key="2">
    <source>
        <dbReference type="EMBL" id="CAI8047513.1"/>
    </source>
</evidence>
<accession>A0AA35X6T3</accession>
<feature type="transmembrane region" description="Helical" evidence="1">
    <location>
        <begin position="19"/>
        <end position="40"/>
    </location>
</feature>
<proteinExistence type="predicted"/>
<reference evidence="2" key="1">
    <citation type="submission" date="2023-03" db="EMBL/GenBank/DDBJ databases">
        <authorList>
            <person name="Steffen K."/>
            <person name="Cardenas P."/>
        </authorList>
    </citation>
    <scope>NUCLEOTIDE SEQUENCE</scope>
</reference>
<organism evidence="2 3">
    <name type="scientific">Geodia barretti</name>
    <name type="common">Barrett's horny sponge</name>
    <dbReference type="NCBI Taxonomy" id="519541"/>
    <lineage>
        <taxon>Eukaryota</taxon>
        <taxon>Metazoa</taxon>
        <taxon>Porifera</taxon>
        <taxon>Demospongiae</taxon>
        <taxon>Heteroscleromorpha</taxon>
        <taxon>Tetractinellida</taxon>
        <taxon>Astrophorina</taxon>
        <taxon>Geodiidae</taxon>
        <taxon>Geodia</taxon>
    </lineage>
</organism>
<protein>
    <submittedName>
        <fullName evidence="2">Uncharacterized protein</fullName>
    </submittedName>
</protein>
<keyword evidence="1" id="KW-0812">Transmembrane</keyword>
<keyword evidence="3" id="KW-1185">Reference proteome</keyword>
<evidence type="ECO:0000256" key="1">
    <source>
        <dbReference type="SAM" id="Phobius"/>
    </source>
</evidence>
<evidence type="ECO:0000313" key="3">
    <source>
        <dbReference type="Proteomes" id="UP001174909"/>
    </source>
</evidence>
<name>A0AA35X6T3_GEOBA</name>
<dbReference type="EMBL" id="CASHTH010003648">
    <property type="protein sequence ID" value="CAI8047513.1"/>
    <property type="molecule type" value="Genomic_DNA"/>
</dbReference>
<dbReference type="AlphaFoldDB" id="A0AA35X6T3"/>
<gene>
    <name evidence="2" type="ORF">GBAR_LOCUS26257</name>
</gene>
<dbReference type="Proteomes" id="UP001174909">
    <property type="component" value="Unassembled WGS sequence"/>
</dbReference>